<dbReference type="EMBL" id="JACHEW010000035">
    <property type="protein sequence ID" value="MBB6018615.1"/>
    <property type="molecule type" value="Genomic_DNA"/>
</dbReference>
<dbReference type="RefSeq" id="WP_139404739.1">
    <property type="nucleotide sequence ID" value="NZ_JACHEW010000035.1"/>
</dbReference>
<reference evidence="1 4" key="2">
    <citation type="submission" date="2020-08" db="EMBL/GenBank/DDBJ databases">
        <title>Genomic Encyclopedia of Type Strains, Phase IV (KMG-IV): sequencing the most valuable type-strain genomes for metagenomic binning, comparative biology and taxonomic classification.</title>
        <authorList>
            <person name="Goeker M."/>
        </authorList>
    </citation>
    <scope>NUCLEOTIDE SEQUENCE [LARGE SCALE GENOMIC DNA]</scope>
    <source>
        <strain evidence="1 4">DSM 12027</strain>
    </source>
</reference>
<gene>
    <name evidence="2" type="ORF">FHR04_18790</name>
    <name evidence="1" type="ORF">HNQ04_003896</name>
</gene>
<dbReference type="OrthoDB" id="73573at2"/>
<keyword evidence="4" id="KW-1185">Reference proteome</keyword>
<sequence>MISMAVESCKIVSMKAEITSQQAQMNAAFRQMIAPVWTHAERDVRVAQVEGDRAAKARAQARLETLKTASEIYAAAHFRAYGDRPWPYGEVL</sequence>
<protein>
    <submittedName>
        <fullName evidence="2">Uncharacterized protein</fullName>
    </submittedName>
</protein>
<name>A0A5C4XUA5_9DEIO</name>
<organism evidence="2 3">
    <name type="scientific">Deinococcus radiopugnans ATCC 19172</name>
    <dbReference type="NCBI Taxonomy" id="585398"/>
    <lineage>
        <taxon>Bacteria</taxon>
        <taxon>Thermotogati</taxon>
        <taxon>Deinococcota</taxon>
        <taxon>Deinococci</taxon>
        <taxon>Deinococcales</taxon>
        <taxon>Deinococcaceae</taxon>
        <taxon>Deinococcus</taxon>
    </lineage>
</organism>
<reference evidence="2 3" key="1">
    <citation type="submission" date="2019-06" db="EMBL/GenBank/DDBJ databases">
        <title>Genome sequence of Deinococcus radiopugnans ATCC 19172.</title>
        <authorList>
            <person name="Maclea K.S."/>
            <person name="Maynard C.R."/>
        </authorList>
    </citation>
    <scope>NUCLEOTIDE SEQUENCE [LARGE SCALE GENOMIC DNA]</scope>
    <source>
        <strain evidence="2 3">ATCC 19172</strain>
    </source>
</reference>
<dbReference type="Proteomes" id="UP000629870">
    <property type="component" value="Unassembled WGS sequence"/>
</dbReference>
<proteinExistence type="predicted"/>
<dbReference type="EMBL" id="VDMO01000033">
    <property type="protein sequence ID" value="TNM67236.1"/>
    <property type="molecule type" value="Genomic_DNA"/>
</dbReference>
<evidence type="ECO:0000313" key="3">
    <source>
        <dbReference type="Proteomes" id="UP000313988"/>
    </source>
</evidence>
<dbReference type="Proteomes" id="UP000313988">
    <property type="component" value="Unassembled WGS sequence"/>
</dbReference>
<accession>A0A5C4XUA5</accession>
<comment type="caution">
    <text evidence="2">The sequence shown here is derived from an EMBL/GenBank/DDBJ whole genome shotgun (WGS) entry which is preliminary data.</text>
</comment>
<evidence type="ECO:0000313" key="2">
    <source>
        <dbReference type="EMBL" id="TNM67236.1"/>
    </source>
</evidence>
<evidence type="ECO:0000313" key="4">
    <source>
        <dbReference type="Proteomes" id="UP000629870"/>
    </source>
</evidence>
<evidence type="ECO:0000313" key="1">
    <source>
        <dbReference type="EMBL" id="MBB6018615.1"/>
    </source>
</evidence>
<dbReference type="AlphaFoldDB" id="A0A5C4XUA5"/>